<evidence type="ECO:0000313" key="14">
    <source>
        <dbReference type="Proteomes" id="UP000489600"/>
    </source>
</evidence>
<dbReference type="PANTHER" id="PTHR11017:SF344">
    <property type="entry name" value="ADP-RIBOSYL CYCLASE_CYCLIC ADP-RIBOSE HYDROLASE"/>
    <property type="match status" value="1"/>
</dbReference>
<evidence type="ECO:0000259" key="12">
    <source>
        <dbReference type="Pfam" id="PF23286"/>
    </source>
</evidence>
<dbReference type="InterPro" id="IPR002182">
    <property type="entry name" value="NB-ARC"/>
</dbReference>
<dbReference type="InterPro" id="IPR045344">
    <property type="entry name" value="C-JID"/>
</dbReference>
<dbReference type="SUPFAM" id="SSF52058">
    <property type="entry name" value="L domain-like"/>
    <property type="match status" value="1"/>
</dbReference>
<dbReference type="OrthoDB" id="120976at2759"/>
<evidence type="ECO:0000259" key="9">
    <source>
        <dbReference type="Pfam" id="PF00931"/>
    </source>
</evidence>
<evidence type="ECO:0000256" key="4">
    <source>
        <dbReference type="ARBA" id="ARBA00022821"/>
    </source>
</evidence>
<keyword evidence="14" id="KW-1185">Reference proteome</keyword>
<dbReference type="PRINTS" id="PR00364">
    <property type="entry name" value="DISEASERSIST"/>
</dbReference>
<keyword evidence="5" id="KW-0520">NAD</keyword>
<dbReference type="GO" id="GO:0061809">
    <property type="term" value="F:NAD+ nucleosidase activity, cyclic ADP-ribose generating"/>
    <property type="evidence" value="ECO:0007669"/>
    <property type="project" value="UniProtKB-EC"/>
</dbReference>
<keyword evidence="8" id="KW-0472">Membrane</keyword>
<dbReference type="Pfam" id="PF07725">
    <property type="entry name" value="LRR_3"/>
    <property type="match status" value="1"/>
</dbReference>
<dbReference type="Gene3D" id="3.80.10.10">
    <property type="entry name" value="Ribonuclease Inhibitor"/>
    <property type="match status" value="2"/>
</dbReference>
<evidence type="ECO:0000256" key="5">
    <source>
        <dbReference type="ARBA" id="ARBA00023027"/>
    </source>
</evidence>
<dbReference type="InterPro" id="IPR011713">
    <property type="entry name" value="Leu-rich_rpt_3"/>
</dbReference>
<protein>
    <recommendedName>
        <fullName evidence="1">ADP-ribosyl cyclase/cyclic ADP-ribose hydrolase</fullName>
        <ecNumber evidence="1">3.2.2.6</ecNumber>
    </recommendedName>
</protein>
<dbReference type="GO" id="GO:0006952">
    <property type="term" value="P:defense response"/>
    <property type="evidence" value="ECO:0007669"/>
    <property type="project" value="InterPro"/>
</dbReference>
<dbReference type="Pfam" id="PF23282">
    <property type="entry name" value="WHD_ROQ1"/>
    <property type="match status" value="1"/>
</dbReference>
<dbReference type="FunFam" id="3.80.10.10:FF:000386">
    <property type="entry name" value="Disease resistance protein RPS4"/>
    <property type="match status" value="1"/>
</dbReference>
<evidence type="ECO:0000256" key="2">
    <source>
        <dbReference type="ARBA" id="ARBA00022614"/>
    </source>
</evidence>
<dbReference type="InterPro" id="IPR027417">
    <property type="entry name" value="P-loop_NTPase"/>
</dbReference>
<comment type="catalytic activity">
    <reaction evidence="6">
        <text>NAD(+) + H2O = ADP-D-ribose + nicotinamide + H(+)</text>
        <dbReference type="Rhea" id="RHEA:16301"/>
        <dbReference type="ChEBI" id="CHEBI:15377"/>
        <dbReference type="ChEBI" id="CHEBI:15378"/>
        <dbReference type="ChEBI" id="CHEBI:17154"/>
        <dbReference type="ChEBI" id="CHEBI:57540"/>
        <dbReference type="ChEBI" id="CHEBI:57967"/>
        <dbReference type="EC" id="3.2.2.6"/>
    </reaction>
    <physiologicalReaction direction="left-to-right" evidence="6">
        <dbReference type="Rhea" id="RHEA:16302"/>
    </physiologicalReaction>
</comment>
<keyword evidence="4" id="KW-0611">Plant defense</keyword>
<feature type="compositionally biased region" description="Basic and acidic residues" evidence="7">
    <location>
        <begin position="1011"/>
        <end position="1028"/>
    </location>
</feature>
<feature type="domain" description="Disease resistance protein Roq1-like winged-helix" evidence="11">
    <location>
        <begin position="272"/>
        <end position="330"/>
    </location>
</feature>
<feature type="compositionally biased region" description="Polar residues" evidence="7">
    <location>
        <begin position="1029"/>
        <end position="1040"/>
    </location>
</feature>
<dbReference type="Proteomes" id="UP000489600">
    <property type="component" value="Unassembled WGS sequence"/>
</dbReference>
<dbReference type="PANTHER" id="PTHR11017">
    <property type="entry name" value="LEUCINE-RICH REPEAT-CONTAINING PROTEIN"/>
    <property type="match status" value="1"/>
</dbReference>
<dbReference type="InterPro" id="IPR044974">
    <property type="entry name" value="Disease_R_plants"/>
</dbReference>
<name>A0A565C355_9BRAS</name>
<keyword evidence="8" id="KW-1133">Transmembrane helix</keyword>
<keyword evidence="8" id="KW-0812">Transmembrane</keyword>
<dbReference type="GO" id="GO:0043531">
    <property type="term" value="F:ADP binding"/>
    <property type="evidence" value="ECO:0007669"/>
    <property type="project" value="InterPro"/>
</dbReference>
<gene>
    <name evidence="13" type="ORF">ANE_LOCUS18442</name>
</gene>
<dbReference type="SUPFAM" id="SSF52540">
    <property type="entry name" value="P-loop containing nucleoside triphosphate hydrolases"/>
    <property type="match status" value="1"/>
</dbReference>
<sequence length="1091" mass="123241">MSPREKPIEMTGREPKRSSSTKASPPLFGIETRLEKLKEKLDIKSDEVTRVVGVVGMPGIGKTTLAKKLLDDWGCKFLHTMFLDDIREKSTSLGFYRLQLELLNGLKSSYNNVKVHKDTEFPPESLKAELRESKVFIVLDDVSDKSQIEEILGKREWLKEGSRVLITSSSMSAVEGMVDETYLVPGLSDNDALKYFEKHAFSAPCEPSFMMLAREIVDYSRGHPLALRVLGGELLRKEETYWKSKLGTLAKSPISNTIQNVLRIPYDALREDRKDLFLDVACFFRFEDEYYVRSLLDSSVHDNVSEVRELADKFLINICGGRLEMNDLMYTFAMGLESQSSSQHSTSGRRLLNHGEIISILRNKPEETKVRGIFLDMSEVPTSKKMSLGIDTFKRMDDLRYLKFFNSSFPKECEADSKLNFPNGLNFTLQEIRYLHWLKFPLKNLPVNFKPENLIDLKLPYSQIEQVWEGEKDTPKLKWLDLNHSSKLHTLSGLSLARKLQSMNLEGCTALQTVHEELQNMESLEFLNLRGCTSLESFPQMNLASLKTLILSGCSNLKEFNMVSENLEELYLDGTAIKGLPSTIGNLQRLVLLTLKDCTELLSLPDSVGNLKALQKLVLSGCSKLASFPEVKETLEHLKTLLLDGTAINEMPDLLHRFSVNQGQNSSWSHYDFREWPHGIFGLSSVQRLCLSGNDFRSLPCSISYLYHLKWLDLKSCERLISLPMLPPNLHWLDAHGCISLEKIESSLALMLAETEHSHSTFIFTNCTKIDQVAKNGLVSYVRRKIQLLSNALPHQDKGSILDVLIKICYPGWHLPVWFNYRSVGPEVSKKLPRHWNEDGLRGIALCAVLSFKDFQAHNTQRLLVICTSEFKEEDECLSQFSCILGGWNEHGSDKPRDIVESSGHVFIGYTSLLHLKKHDKGAGCVSTNASFKFEVTDGTKQVTNCEVLKCGFTLIYETTGSTTYTGVENKRIQEYYHTGSNDQTSWVPKSDATPKVGEVISDESMSPGSSKEDEVIDPKSPKKDETNKGQLETSSCVSSEDTEESDNDQSLSNSMNNLCELLEKPIRLIFLVVSIYAGAAFVLGKDSRKR</sequence>
<feature type="domain" description="NB-ARC" evidence="9">
    <location>
        <begin position="31"/>
        <end position="203"/>
    </location>
</feature>
<dbReference type="AlphaFoldDB" id="A0A565C355"/>
<keyword evidence="2" id="KW-0433">Leucine-rich repeat</keyword>
<comment type="caution">
    <text evidence="13">The sequence shown here is derived from an EMBL/GenBank/DDBJ whole genome shotgun (WGS) entry which is preliminary data.</text>
</comment>
<dbReference type="Pfam" id="PF20160">
    <property type="entry name" value="C-JID"/>
    <property type="match status" value="1"/>
</dbReference>
<proteinExistence type="predicted"/>
<dbReference type="EMBL" id="CABITT030000006">
    <property type="protein sequence ID" value="VVB07998.1"/>
    <property type="molecule type" value="Genomic_DNA"/>
</dbReference>
<feature type="region of interest" description="Disordered" evidence="7">
    <location>
        <begin position="1"/>
        <end position="26"/>
    </location>
</feature>
<dbReference type="InterPro" id="IPR042197">
    <property type="entry name" value="Apaf_helical"/>
</dbReference>
<evidence type="ECO:0000256" key="8">
    <source>
        <dbReference type="SAM" id="Phobius"/>
    </source>
</evidence>
<feature type="transmembrane region" description="Helical" evidence="8">
    <location>
        <begin position="1067"/>
        <end position="1085"/>
    </location>
</feature>
<feature type="domain" description="Disease resistance protein RPS4B/Roq1-like leucine-rich repeats" evidence="12">
    <location>
        <begin position="543"/>
        <end position="745"/>
    </location>
</feature>
<dbReference type="EC" id="3.2.2.6" evidence="1"/>
<dbReference type="InterPro" id="IPR032675">
    <property type="entry name" value="LRR_dom_sf"/>
</dbReference>
<dbReference type="InterPro" id="IPR058546">
    <property type="entry name" value="RPS4B/Roq1-like_LRR"/>
</dbReference>
<feature type="region of interest" description="Disordered" evidence="7">
    <location>
        <begin position="1000"/>
        <end position="1052"/>
    </location>
</feature>
<evidence type="ECO:0000313" key="13">
    <source>
        <dbReference type="EMBL" id="VVB07998.1"/>
    </source>
</evidence>
<evidence type="ECO:0000259" key="10">
    <source>
        <dbReference type="Pfam" id="PF20160"/>
    </source>
</evidence>
<feature type="compositionally biased region" description="Basic and acidic residues" evidence="7">
    <location>
        <begin position="1"/>
        <end position="17"/>
    </location>
</feature>
<organism evidence="13 14">
    <name type="scientific">Arabis nemorensis</name>
    <dbReference type="NCBI Taxonomy" id="586526"/>
    <lineage>
        <taxon>Eukaryota</taxon>
        <taxon>Viridiplantae</taxon>
        <taxon>Streptophyta</taxon>
        <taxon>Embryophyta</taxon>
        <taxon>Tracheophyta</taxon>
        <taxon>Spermatophyta</taxon>
        <taxon>Magnoliopsida</taxon>
        <taxon>eudicotyledons</taxon>
        <taxon>Gunneridae</taxon>
        <taxon>Pentapetalae</taxon>
        <taxon>rosids</taxon>
        <taxon>malvids</taxon>
        <taxon>Brassicales</taxon>
        <taxon>Brassicaceae</taxon>
        <taxon>Arabideae</taxon>
        <taxon>Arabis</taxon>
    </lineage>
</organism>
<dbReference type="Gene3D" id="1.10.8.430">
    <property type="entry name" value="Helical domain of apoptotic protease-activating factors"/>
    <property type="match status" value="1"/>
</dbReference>
<dbReference type="Pfam" id="PF00931">
    <property type="entry name" value="NB-ARC"/>
    <property type="match status" value="1"/>
</dbReference>
<evidence type="ECO:0000259" key="11">
    <source>
        <dbReference type="Pfam" id="PF23282"/>
    </source>
</evidence>
<accession>A0A565C355</accession>
<evidence type="ECO:0000256" key="1">
    <source>
        <dbReference type="ARBA" id="ARBA00011982"/>
    </source>
</evidence>
<feature type="domain" description="C-JID" evidence="10">
    <location>
        <begin position="811"/>
        <end position="959"/>
    </location>
</feature>
<evidence type="ECO:0000256" key="6">
    <source>
        <dbReference type="ARBA" id="ARBA00047304"/>
    </source>
</evidence>
<keyword evidence="3" id="KW-0677">Repeat</keyword>
<dbReference type="Gene3D" id="3.40.50.300">
    <property type="entry name" value="P-loop containing nucleotide triphosphate hydrolases"/>
    <property type="match status" value="1"/>
</dbReference>
<dbReference type="Pfam" id="PF23286">
    <property type="entry name" value="LRR_13"/>
    <property type="match status" value="1"/>
</dbReference>
<dbReference type="InterPro" id="IPR058192">
    <property type="entry name" value="WHD_ROQ1-like"/>
</dbReference>
<evidence type="ECO:0000256" key="3">
    <source>
        <dbReference type="ARBA" id="ARBA00022737"/>
    </source>
</evidence>
<reference evidence="13" key="1">
    <citation type="submission" date="2019-07" db="EMBL/GenBank/DDBJ databases">
        <authorList>
            <person name="Dittberner H."/>
        </authorList>
    </citation>
    <scope>NUCLEOTIDE SEQUENCE [LARGE SCALE GENOMIC DNA]</scope>
</reference>
<evidence type="ECO:0000256" key="7">
    <source>
        <dbReference type="SAM" id="MobiDB-lite"/>
    </source>
</evidence>